<dbReference type="Proteomes" id="UP000095280">
    <property type="component" value="Unplaced"/>
</dbReference>
<dbReference type="WBParaSite" id="maker-unitig_35533-snap-gene-0.2-mRNA-1">
    <property type="protein sequence ID" value="maker-unitig_35533-snap-gene-0.2-mRNA-1"/>
    <property type="gene ID" value="maker-unitig_35533-snap-gene-0.2"/>
</dbReference>
<proteinExistence type="predicted"/>
<protein>
    <submittedName>
        <fullName evidence="2">Uncharacterized protein</fullName>
    </submittedName>
</protein>
<keyword evidence="1" id="KW-1185">Reference proteome</keyword>
<organism evidence="1 2">
    <name type="scientific">Macrostomum lignano</name>
    <dbReference type="NCBI Taxonomy" id="282301"/>
    <lineage>
        <taxon>Eukaryota</taxon>
        <taxon>Metazoa</taxon>
        <taxon>Spiralia</taxon>
        <taxon>Lophotrochozoa</taxon>
        <taxon>Platyhelminthes</taxon>
        <taxon>Rhabditophora</taxon>
        <taxon>Macrostomorpha</taxon>
        <taxon>Macrostomida</taxon>
        <taxon>Macrostomidae</taxon>
        <taxon>Macrostomum</taxon>
    </lineage>
</organism>
<name>A0A1I8FJF8_9PLAT</name>
<reference evidence="2" key="1">
    <citation type="submission" date="2016-11" db="UniProtKB">
        <authorList>
            <consortium name="WormBaseParasite"/>
        </authorList>
    </citation>
    <scope>IDENTIFICATION</scope>
</reference>
<evidence type="ECO:0000313" key="1">
    <source>
        <dbReference type="Proteomes" id="UP000095280"/>
    </source>
</evidence>
<dbReference type="AlphaFoldDB" id="A0A1I8FJF8"/>
<accession>A0A1I8FJF8</accession>
<sequence length="72" mass="7654">MMHPQAAYPPSHYLRRVPQRARCTFSPACSCCNSLSCAPLDSTASPTPSSASPSSCFCRCLSGTSCIPKLID</sequence>
<evidence type="ECO:0000313" key="2">
    <source>
        <dbReference type="WBParaSite" id="maker-unitig_35533-snap-gene-0.2-mRNA-1"/>
    </source>
</evidence>